<evidence type="ECO:0000313" key="4">
    <source>
        <dbReference type="Proteomes" id="UP000245647"/>
    </source>
</evidence>
<feature type="compositionally biased region" description="Pro residues" evidence="1">
    <location>
        <begin position="143"/>
        <end position="153"/>
    </location>
</feature>
<feature type="compositionally biased region" description="Gly residues" evidence="1">
    <location>
        <begin position="156"/>
        <end position="171"/>
    </location>
</feature>
<reference evidence="3 4" key="1">
    <citation type="submission" date="2018-04" db="EMBL/GenBank/DDBJ databases">
        <title>Pedobacter chongqingensis sp. nov., isolated from a rottenly hemp rope.</title>
        <authorList>
            <person name="Cai Y."/>
        </authorList>
    </citation>
    <scope>NUCLEOTIDE SEQUENCE [LARGE SCALE GENOMIC DNA]</scope>
    <source>
        <strain evidence="3 4">FJ4-8</strain>
    </source>
</reference>
<feature type="transmembrane region" description="Helical" evidence="2">
    <location>
        <begin position="180"/>
        <end position="199"/>
    </location>
</feature>
<keyword evidence="2" id="KW-0812">Transmembrane</keyword>
<dbReference type="EMBL" id="QEAS01000013">
    <property type="protein sequence ID" value="PWG79533.1"/>
    <property type="molecule type" value="Genomic_DNA"/>
</dbReference>
<keyword evidence="2" id="KW-0472">Membrane</keyword>
<sequence length="303" mass="34274">MYEKEYRKLVVDAFEQKLAEGSLPPELIAPTRKSLRDHCIKVCTERYDKKDEPMLRAFFGGKENAFAYRIAIQNTKAEKFRTLHNFLKDRSKETSFPNISMLAWMINFEPRPFRCDLEAPGTRSPGHERQSESVSEPQSELPETPPLPPPPDSGNPGDGDPSGGKPGGDSPSGGFRIKKILGYVSAVLLAGSLITYGVIAYRKYIKNENGGCMIWTGEKYKRVVCSYKSEDPNISAKPLDTAVLRYFKKITKDDTLTANSIGKVFCVKIRGQYEFYTDSAEHPLYNQIRLRPLTQFIMNNNRN</sequence>
<accession>A0A2U2PDT6</accession>
<proteinExistence type="predicted"/>
<gene>
    <name evidence="3" type="ORF">DDR33_15790</name>
</gene>
<dbReference type="RefSeq" id="WP_109416778.1">
    <property type="nucleotide sequence ID" value="NZ_QEAS01000013.1"/>
</dbReference>
<feature type="region of interest" description="Disordered" evidence="1">
    <location>
        <begin position="116"/>
        <end position="171"/>
    </location>
</feature>
<evidence type="ECO:0000313" key="3">
    <source>
        <dbReference type="EMBL" id="PWG79533.1"/>
    </source>
</evidence>
<organism evidence="3 4">
    <name type="scientific">Pararcticibacter amylolyticus</name>
    <dbReference type="NCBI Taxonomy" id="2173175"/>
    <lineage>
        <taxon>Bacteria</taxon>
        <taxon>Pseudomonadati</taxon>
        <taxon>Bacteroidota</taxon>
        <taxon>Sphingobacteriia</taxon>
        <taxon>Sphingobacteriales</taxon>
        <taxon>Sphingobacteriaceae</taxon>
        <taxon>Pararcticibacter</taxon>
    </lineage>
</organism>
<keyword evidence="4" id="KW-1185">Reference proteome</keyword>
<comment type="caution">
    <text evidence="3">The sequence shown here is derived from an EMBL/GenBank/DDBJ whole genome shotgun (WGS) entry which is preliminary data.</text>
</comment>
<evidence type="ECO:0000256" key="2">
    <source>
        <dbReference type="SAM" id="Phobius"/>
    </source>
</evidence>
<name>A0A2U2PDT6_9SPHI</name>
<protein>
    <submittedName>
        <fullName evidence="3">Uncharacterized protein</fullName>
    </submittedName>
</protein>
<evidence type="ECO:0000256" key="1">
    <source>
        <dbReference type="SAM" id="MobiDB-lite"/>
    </source>
</evidence>
<dbReference type="AlphaFoldDB" id="A0A2U2PDT6"/>
<keyword evidence="2" id="KW-1133">Transmembrane helix</keyword>
<dbReference type="OrthoDB" id="1340494at2"/>
<dbReference type="Proteomes" id="UP000245647">
    <property type="component" value="Unassembled WGS sequence"/>
</dbReference>